<dbReference type="InterPro" id="IPR002543">
    <property type="entry name" value="FtsK_dom"/>
</dbReference>
<dbReference type="GO" id="GO:0003677">
    <property type="term" value="F:DNA binding"/>
    <property type="evidence" value="ECO:0007669"/>
    <property type="project" value="InterPro"/>
</dbReference>
<keyword evidence="7" id="KW-1185">Reference proteome</keyword>
<dbReference type="PROSITE" id="PS50901">
    <property type="entry name" value="FTSK"/>
    <property type="match status" value="1"/>
</dbReference>
<dbReference type="SMART" id="SM00382">
    <property type="entry name" value="AAA"/>
    <property type="match status" value="3"/>
</dbReference>
<organism evidence="6 7">
    <name type="scientific">Winkia neuii</name>
    <dbReference type="NCBI Taxonomy" id="33007"/>
    <lineage>
        <taxon>Bacteria</taxon>
        <taxon>Bacillati</taxon>
        <taxon>Actinomycetota</taxon>
        <taxon>Actinomycetes</taxon>
        <taxon>Actinomycetales</taxon>
        <taxon>Actinomycetaceae</taxon>
        <taxon>Winkia</taxon>
    </lineage>
</organism>
<dbReference type="CDD" id="cd01127">
    <property type="entry name" value="TrwB_TraG_TraD_VirD4"/>
    <property type="match status" value="1"/>
</dbReference>
<keyword evidence="4" id="KW-1133">Transmembrane helix</keyword>
<evidence type="ECO:0000313" key="6">
    <source>
        <dbReference type="EMBL" id="PKY72210.1"/>
    </source>
</evidence>
<feature type="binding site" evidence="3">
    <location>
        <begin position="375"/>
        <end position="382"/>
    </location>
    <ligand>
        <name>ATP</name>
        <dbReference type="ChEBI" id="CHEBI:30616"/>
    </ligand>
</feature>
<reference evidence="6 7" key="1">
    <citation type="submission" date="2017-12" db="EMBL/GenBank/DDBJ databases">
        <title>Phylogenetic diversity of female urinary microbiome.</title>
        <authorList>
            <person name="Thomas-White K."/>
            <person name="Wolfe A.J."/>
        </authorList>
    </citation>
    <scope>NUCLEOTIDE SEQUENCE [LARGE SCALE GENOMIC DNA]</scope>
    <source>
        <strain evidence="6 7">UMB0402</strain>
    </source>
</reference>
<dbReference type="SUPFAM" id="SSF52540">
    <property type="entry name" value="P-loop containing nucleoside triphosphate hydrolases"/>
    <property type="match status" value="2"/>
</dbReference>
<evidence type="ECO:0000256" key="3">
    <source>
        <dbReference type="PROSITE-ProRule" id="PRU00289"/>
    </source>
</evidence>
<dbReference type="Proteomes" id="UP000235122">
    <property type="component" value="Unassembled WGS sequence"/>
</dbReference>
<evidence type="ECO:0000256" key="2">
    <source>
        <dbReference type="ARBA" id="ARBA00022840"/>
    </source>
</evidence>
<evidence type="ECO:0000256" key="4">
    <source>
        <dbReference type="SAM" id="Phobius"/>
    </source>
</evidence>
<evidence type="ECO:0000256" key="1">
    <source>
        <dbReference type="ARBA" id="ARBA00022741"/>
    </source>
</evidence>
<name>A0A2I1IM50_9ACTO</name>
<dbReference type="GO" id="GO:0005524">
    <property type="term" value="F:ATP binding"/>
    <property type="evidence" value="ECO:0007669"/>
    <property type="project" value="UniProtKB-UniRule"/>
</dbReference>
<dbReference type="Pfam" id="PF01580">
    <property type="entry name" value="FtsK_SpoIIIE"/>
    <property type="match status" value="1"/>
</dbReference>
<dbReference type="InterPro" id="IPR050206">
    <property type="entry name" value="FtsK/SpoIIIE/SftA"/>
</dbReference>
<keyword evidence="2 3" id="KW-0067">ATP-binding</keyword>
<keyword evidence="4" id="KW-0812">Transmembrane</keyword>
<comment type="caution">
    <text evidence="6">The sequence shown here is derived from an EMBL/GenBank/DDBJ whole genome shotgun (WGS) entry which is preliminary data.</text>
</comment>
<keyword evidence="1 3" id="KW-0547">Nucleotide-binding</keyword>
<keyword evidence="4" id="KW-0472">Membrane</keyword>
<dbReference type="InterPro" id="IPR003593">
    <property type="entry name" value="AAA+_ATPase"/>
</dbReference>
<accession>A0A2I1IM50</accession>
<proteinExistence type="predicted"/>
<dbReference type="InterPro" id="IPR027417">
    <property type="entry name" value="P-loop_NTPase"/>
</dbReference>
<gene>
    <name evidence="6" type="ORF">CYJ19_08320</name>
</gene>
<dbReference type="AlphaFoldDB" id="A0A2I1IM50"/>
<dbReference type="EMBL" id="PKKO01000004">
    <property type="protein sequence ID" value="PKY72210.1"/>
    <property type="molecule type" value="Genomic_DNA"/>
</dbReference>
<feature type="transmembrane region" description="Helical" evidence="4">
    <location>
        <begin position="147"/>
        <end position="165"/>
    </location>
</feature>
<protein>
    <recommendedName>
        <fullName evidence="5">FtsK domain-containing protein</fullName>
    </recommendedName>
</protein>
<evidence type="ECO:0000259" key="5">
    <source>
        <dbReference type="PROSITE" id="PS50901"/>
    </source>
</evidence>
<evidence type="ECO:0000313" key="7">
    <source>
        <dbReference type="Proteomes" id="UP000235122"/>
    </source>
</evidence>
<feature type="transmembrane region" description="Helical" evidence="4">
    <location>
        <begin position="171"/>
        <end position="190"/>
    </location>
</feature>
<dbReference type="PANTHER" id="PTHR22683">
    <property type="entry name" value="SPORULATION PROTEIN RELATED"/>
    <property type="match status" value="1"/>
</dbReference>
<sequence>MLAHGFYCYPQFHPGLFELSSCGEYDHGLTTFSTVRTMKQLLLTPLEGPQAGCPTPLVEGVLGRGLVADPTASRKQVQVRRVRSTFRAHALARHNLPRVLFGRWWLSKRSFRIHPGTCFQLGQTRVRVCARPNDLRYRKPQLRQRELNRAIFFLPLLVMPLFLFRTFAANWLLLGVLAAITAAVGGIGIYKWRVQIRQKLPLPTPWGLYLRAQSVQAPSTHSGPLVAWISDPKKGEILKVEPGECVYLVGRHSSANLWWWLAQCGAEISAGEDCYKVSWKDGEATLAAVSDEGEVPAAATRIVLVDSPVGVSHSWFANFLNSGAKMPEVVLTEMPAETVKGTLWQHPSNRVQIGQDTSGPVFLDLADGPHALVAGTTGAGKSEALTTWLLQLALAAPPWQLNFILVDYKGGAAFGPLEGLPHVAGMLTNLDSGATERALSSLMAELKRRERAQAQGEAPGPRLVIVVDEFRELALTHPKILEDLTRIAALGRSLGVSLVLATQRPGGVVDSHIRANASIRLCLRVLEATDSMDVLGDATAASLPAIPGRAILEAAGSRRDVQISWTKPEVAMAIVRRIQAATDFVASAPWAPELPRALPLCEAAAGGGSGSVLGEADYPDRQCTDSFCLPTLGKILLCGPTRMGATTAAKTLACQVVGRPVHVFTSRPSEWKGATTVIDAPCLQAQGLSLLLAGQSAGALVIIDGIEALLANLDLSEGTGIGLELLEQLCRMDGIDLVVTVRPAQTGARWCANFSTRIYLGLTDPLDIARVGLKAKDAAQLKNPGRALVVTQEKTVVQIALPEALSAAGMPLVSTLPQPGTIAGVGIGWQGPLGTPWVPSPGRWLIAGPAGSGKSTLCSALARALAIEPEQVIDSAKGSRPPITDSTTLLTCSITELTTAFSGPLSDYAANAKIVVLAPNSAIRSWARDYDLTGMLPLPGQTKPGRGIYFDGAEAKVIQTTARTAL</sequence>
<dbReference type="Gene3D" id="3.40.50.300">
    <property type="entry name" value="P-loop containing nucleotide triphosphate hydrolases"/>
    <property type="match status" value="2"/>
</dbReference>
<feature type="domain" description="FtsK" evidence="5">
    <location>
        <begin position="358"/>
        <end position="532"/>
    </location>
</feature>
<dbReference type="STRING" id="33007.HMPREF3198_00629"/>
<dbReference type="PANTHER" id="PTHR22683:SF1">
    <property type="entry name" value="TYPE VII SECRETION SYSTEM PROTEIN ESSC"/>
    <property type="match status" value="1"/>
</dbReference>